<feature type="signal peptide" evidence="1">
    <location>
        <begin position="1"/>
        <end position="19"/>
    </location>
</feature>
<reference evidence="2 3" key="1">
    <citation type="journal article" date="2012" name="Science">
        <title>The Paleozoic origin of enzymatic lignin decomposition reconstructed from 31 fungal genomes.</title>
        <authorList>
            <person name="Floudas D."/>
            <person name="Binder M."/>
            <person name="Riley R."/>
            <person name="Barry K."/>
            <person name="Blanchette R.A."/>
            <person name="Henrissat B."/>
            <person name="Martinez A.T."/>
            <person name="Otillar R."/>
            <person name="Spatafora J.W."/>
            <person name="Yadav J.S."/>
            <person name="Aerts A."/>
            <person name="Benoit I."/>
            <person name="Boyd A."/>
            <person name="Carlson A."/>
            <person name="Copeland A."/>
            <person name="Coutinho P.M."/>
            <person name="de Vries R.P."/>
            <person name="Ferreira P."/>
            <person name="Findley K."/>
            <person name="Foster B."/>
            <person name="Gaskell J."/>
            <person name="Glotzer D."/>
            <person name="Gorecki P."/>
            <person name="Heitman J."/>
            <person name="Hesse C."/>
            <person name="Hori C."/>
            <person name="Igarashi K."/>
            <person name="Jurgens J.A."/>
            <person name="Kallen N."/>
            <person name="Kersten P."/>
            <person name="Kohler A."/>
            <person name="Kuees U."/>
            <person name="Kumar T.K.A."/>
            <person name="Kuo A."/>
            <person name="LaButti K."/>
            <person name="Larrondo L.F."/>
            <person name="Lindquist E."/>
            <person name="Ling A."/>
            <person name="Lombard V."/>
            <person name="Lucas S."/>
            <person name="Lundell T."/>
            <person name="Martin R."/>
            <person name="McLaughlin D.J."/>
            <person name="Morgenstern I."/>
            <person name="Morin E."/>
            <person name="Murat C."/>
            <person name="Nagy L.G."/>
            <person name="Nolan M."/>
            <person name="Ohm R.A."/>
            <person name="Patyshakuliyeva A."/>
            <person name="Rokas A."/>
            <person name="Ruiz-Duenas F.J."/>
            <person name="Sabat G."/>
            <person name="Salamov A."/>
            <person name="Samejima M."/>
            <person name="Schmutz J."/>
            <person name="Slot J.C."/>
            <person name="St John F."/>
            <person name="Stenlid J."/>
            <person name="Sun H."/>
            <person name="Sun S."/>
            <person name="Syed K."/>
            <person name="Tsang A."/>
            <person name="Wiebenga A."/>
            <person name="Young D."/>
            <person name="Pisabarro A."/>
            <person name="Eastwood D.C."/>
            <person name="Martin F."/>
            <person name="Cullen D."/>
            <person name="Grigoriev I.V."/>
            <person name="Hibbett D.S."/>
        </authorList>
    </citation>
    <scope>NUCLEOTIDE SEQUENCE</scope>
    <source>
        <strain evidence="3">FP-58527</strain>
    </source>
</reference>
<dbReference type="EMBL" id="KE504272">
    <property type="protein sequence ID" value="EPS93483.1"/>
    <property type="molecule type" value="Genomic_DNA"/>
</dbReference>
<evidence type="ECO:0000256" key="1">
    <source>
        <dbReference type="SAM" id="SignalP"/>
    </source>
</evidence>
<dbReference type="eggNOG" id="ENOG502SR7S">
    <property type="taxonomic scope" value="Eukaryota"/>
</dbReference>
<dbReference type="AlphaFoldDB" id="S8DQI9"/>
<accession>S8DQI9</accession>
<evidence type="ECO:0000313" key="3">
    <source>
        <dbReference type="Proteomes" id="UP000015241"/>
    </source>
</evidence>
<feature type="chain" id="PRO_5004562455" evidence="1">
    <location>
        <begin position="20"/>
        <end position="151"/>
    </location>
</feature>
<organism evidence="2 3">
    <name type="scientific">Fomitopsis schrenkii</name>
    <name type="common">Brown rot fungus</name>
    <dbReference type="NCBI Taxonomy" id="2126942"/>
    <lineage>
        <taxon>Eukaryota</taxon>
        <taxon>Fungi</taxon>
        <taxon>Dikarya</taxon>
        <taxon>Basidiomycota</taxon>
        <taxon>Agaricomycotina</taxon>
        <taxon>Agaricomycetes</taxon>
        <taxon>Polyporales</taxon>
        <taxon>Fomitopsis</taxon>
    </lineage>
</organism>
<proteinExistence type="predicted"/>
<evidence type="ECO:0000313" key="2">
    <source>
        <dbReference type="EMBL" id="EPS93483.1"/>
    </source>
</evidence>
<dbReference type="InParanoid" id="S8DQI9"/>
<protein>
    <submittedName>
        <fullName evidence="2">Uncharacterized protein</fullName>
    </submittedName>
</protein>
<keyword evidence="1" id="KW-0732">Signal</keyword>
<gene>
    <name evidence="2" type="ORF">FOMPIDRAFT_1055926</name>
</gene>
<keyword evidence="3" id="KW-1185">Reference proteome</keyword>
<sequence length="151" mass="15611">MQFKLSLAAVAALVAAAVAVPSADVPVQLMSRDDMMNWLRTTDADLNFVGEPIPGVNAPEGLASRDAQTTMVTYCTTRNDDVCGGTCAVYNGGPTCINAPGTSCISATNNVGFCDRSGCGHSCNQLSSCGTHLDSGFCYTPGTQSILVGNY</sequence>
<name>S8DQI9_FOMSC</name>
<dbReference type="OrthoDB" id="2985022at2759"/>
<dbReference type="HOGENOM" id="CLU_143024_0_0_1"/>
<dbReference type="Proteomes" id="UP000015241">
    <property type="component" value="Unassembled WGS sequence"/>
</dbReference>